<evidence type="ECO:0000259" key="4">
    <source>
        <dbReference type="PROSITE" id="PS01124"/>
    </source>
</evidence>
<keyword evidence="3" id="KW-0804">Transcription</keyword>
<dbReference type="InterPro" id="IPR020449">
    <property type="entry name" value="Tscrpt_reg_AraC-type_HTH"/>
</dbReference>
<sequence>MHDDLRKVYDEIVDQTMFKFISGDDKIYTSQDYESYLQTQRTLLDDTLTEHLIQSVRSGNEERMLSTLEELFLQLQTMKYSECKFQLSLLFFTIVKSFNKLTSIQSVDSIENHLKHFSTLSEVSDWLKEELLRIIHLLTSQKGFSRKDKVVEEMVEYVHYHIHDPMLSVDEIAEHVSLSKKYVRQLFDEVRGVSLSSYILNARIDKVKELLRNTDLPITDISQQSGFQTKSHFFKAFKKAMGMTPSQYRLSSNEANA</sequence>
<accession>A0A919YF10</accession>
<dbReference type="PROSITE" id="PS01124">
    <property type="entry name" value="HTH_ARAC_FAMILY_2"/>
    <property type="match status" value="1"/>
</dbReference>
<proteinExistence type="predicted"/>
<dbReference type="SUPFAM" id="SSF46689">
    <property type="entry name" value="Homeodomain-like"/>
    <property type="match status" value="1"/>
</dbReference>
<dbReference type="InterPro" id="IPR009057">
    <property type="entry name" value="Homeodomain-like_sf"/>
</dbReference>
<keyword evidence="6" id="KW-1185">Reference proteome</keyword>
<reference evidence="5 6" key="1">
    <citation type="submission" date="2021-03" db="EMBL/GenBank/DDBJ databases">
        <title>Antimicrobial resistance genes in bacteria isolated from Japanese honey, and their potential for conferring macrolide and lincosamide resistance in the American foulbrood pathogen Paenibacillus larvae.</title>
        <authorList>
            <person name="Okamoto M."/>
            <person name="Kumagai M."/>
            <person name="Kanamori H."/>
            <person name="Takamatsu D."/>
        </authorList>
    </citation>
    <scope>NUCLEOTIDE SEQUENCE [LARGE SCALE GENOMIC DNA]</scope>
    <source>
        <strain evidence="5 6">J34TS1</strain>
    </source>
</reference>
<name>A0A919YF10_9BACL</name>
<dbReference type="Gene3D" id="1.10.10.60">
    <property type="entry name" value="Homeodomain-like"/>
    <property type="match status" value="2"/>
</dbReference>
<dbReference type="RefSeq" id="WP_237100209.1">
    <property type="nucleotide sequence ID" value="NZ_AP025343.1"/>
</dbReference>
<evidence type="ECO:0000313" key="6">
    <source>
        <dbReference type="Proteomes" id="UP000682811"/>
    </source>
</evidence>
<dbReference type="GO" id="GO:0003700">
    <property type="term" value="F:DNA-binding transcription factor activity"/>
    <property type="evidence" value="ECO:0007669"/>
    <property type="project" value="InterPro"/>
</dbReference>
<dbReference type="GO" id="GO:0043565">
    <property type="term" value="F:sequence-specific DNA binding"/>
    <property type="evidence" value="ECO:0007669"/>
    <property type="project" value="InterPro"/>
</dbReference>
<keyword evidence="1" id="KW-0805">Transcription regulation</keyword>
<evidence type="ECO:0000256" key="2">
    <source>
        <dbReference type="ARBA" id="ARBA00023125"/>
    </source>
</evidence>
<dbReference type="SMART" id="SM00342">
    <property type="entry name" value="HTH_ARAC"/>
    <property type="match status" value="1"/>
</dbReference>
<dbReference type="PANTHER" id="PTHR43280">
    <property type="entry name" value="ARAC-FAMILY TRANSCRIPTIONAL REGULATOR"/>
    <property type="match status" value="1"/>
</dbReference>
<dbReference type="EMBL" id="BORT01000027">
    <property type="protein sequence ID" value="GIO49997.1"/>
    <property type="molecule type" value="Genomic_DNA"/>
</dbReference>
<dbReference type="PANTHER" id="PTHR43280:SF2">
    <property type="entry name" value="HTH-TYPE TRANSCRIPTIONAL REGULATOR EXSA"/>
    <property type="match status" value="1"/>
</dbReference>
<dbReference type="AlphaFoldDB" id="A0A919YF10"/>
<dbReference type="Pfam" id="PF12833">
    <property type="entry name" value="HTH_18"/>
    <property type="match status" value="1"/>
</dbReference>
<keyword evidence="2" id="KW-0238">DNA-binding</keyword>
<dbReference type="InterPro" id="IPR018060">
    <property type="entry name" value="HTH_AraC"/>
</dbReference>
<evidence type="ECO:0000313" key="5">
    <source>
        <dbReference type="EMBL" id="GIO49997.1"/>
    </source>
</evidence>
<dbReference type="InterPro" id="IPR018062">
    <property type="entry name" value="HTH_AraC-typ_CS"/>
</dbReference>
<evidence type="ECO:0000256" key="3">
    <source>
        <dbReference type="ARBA" id="ARBA00023163"/>
    </source>
</evidence>
<dbReference type="PROSITE" id="PS00041">
    <property type="entry name" value="HTH_ARAC_FAMILY_1"/>
    <property type="match status" value="1"/>
</dbReference>
<organism evidence="5 6">
    <name type="scientific">Paenibacillus azoreducens</name>
    <dbReference type="NCBI Taxonomy" id="116718"/>
    <lineage>
        <taxon>Bacteria</taxon>
        <taxon>Bacillati</taxon>
        <taxon>Bacillota</taxon>
        <taxon>Bacilli</taxon>
        <taxon>Bacillales</taxon>
        <taxon>Paenibacillaceae</taxon>
        <taxon>Paenibacillus</taxon>
    </lineage>
</organism>
<feature type="domain" description="HTH araC/xylS-type" evidence="4">
    <location>
        <begin position="152"/>
        <end position="251"/>
    </location>
</feature>
<evidence type="ECO:0000256" key="1">
    <source>
        <dbReference type="ARBA" id="ARBA00023015"/>
    </source>
</evidence>
<comment type="caution">
    <text evidence="5">The sequence shown here is derived from an EMBL/GenBank/DDBJ whole genome shotgun (WGS) entry which is preliminary data.</text>
</comment>
<dbReference type="Proteomes" id="UP000682811">
    <property type="component" value="Unassembled WGS sequence"/>
</dbReference>
<gene>
    <name evidence="5" type="ORF">J34TS1_47620</name>
</gene>
<dbReference type="PRINTS" id="PR00032">
    <property type="entry name" value="HTHARAC"/>
</dbReference>
<protein>
    <recommendedName>
        <fullName evidence="4">HTH araC/xylS-type domain-containing protein</fullName>
    </recommendedName>
</protein>